<sequence length="118" mass="13183">MPPYLCQCRAPGQGQNCKAKESCMVGHFYINRCQFCRIANCGPVKLEDKYTIASLPSSSFVPTPGTKEENSPADILPPHMNIHRAWGKAEDFVPGVRPLHPARGRCQFPQFNGHDEKQ</sequence>
<gene>
    <name evidence="2" type="ORF">QBC41DRAFT_229430</name>
</gene>
<comment type="caution">
    <text evidence="2">The sequence shown here is derived from an EMBL/GenBank/DDBJ whole genome shotgun (WGS) entry which is preliminary data.</text>
</comment>
<dbReference type="AlphaFoldDB" id="A0AA39Z9X8"/>
<accession>A0AA39Z9X8</accession>
<reference evidence="2" key="1">
    <citation type="submission" date="2023-06" db="EMBL/GenBank/DDBJ databases">
        <title>Genome-scale phylogeny and comparative genomics of the fungal order Sordariales.</title>
        <authorList>
            <consortium name="Lawrence Berkeley National Laboratory"/>
            <person name="Hensen N."/>
            <person name="Bonometti L."/>
            <person name="Westerberg I."/>
            <person name="Brannstrom I.O."/>
            <person name="Guillou S."/>
            <person name="Cros-Aarteil S."/>
            <person name="Calhoun S."/>
            <person name="Haridas S."/>
            <person name="Kuo A."/>
            <person name="Mondo S."/>
            <person name="Pangilinan J."/>
            <person name="Riley R."/>
            <person name="Labutti K."/>
            <person name="Andreopoulos B."/>
            <person name="Lipzen A."/>
            <person name="Chen C."/>
            <person name="Yanf M."/>
            <person name="Daum C."/>
            <person name="Ng V."/>
            <person name="Clum A."/>
            <person name="Steindorff A."/>
            <person name="Ohm R."/>
            <person name="Martin F."/>
            <person name="Silar P."/>
            <person name="Natvig D."/>
            <person name="Lalanne C."/>
            <person name="Gautier V."/>
            <person name="Ament-Velasquez S.L."/>
            <person name="Kruys A."/>
            <person name="Hutchinson M.I."/>
            <person name="Powell A.J."/>
            <person name="Barry K."/>
            <person name="Miller A.N."/>
            <person name="Grigoriev I.V."/>
            <person name="Debuchy R."/>
            <person name="Gladieux P."/>
            <person name="Thoren M.H."/>
            <person name="Johannesson H."/>
        </authorList>
    </citation>
    <scope>NUCLEOTIDE SEQUENCE</scope>
    <source>
        <strain evidence="2">CBS 307.81</strain>
    </source>
</reference>
<evidence type="ECO:0000256" key="1">
    <source>
        <dbReference type="SAM" id="MobiDB-lite"/>
    </source>
</evidence>
<feature type="region of interest" description="Disordered" evidence="1">
    <location>
        <begin position="57"/>
        <end position="77"/>
    </location>
</feature>
<organism evidence="2 3">
    <name type="scientific">Cercophora samala</name>
    <dbReference type="NCBI Taxonomy" id="330535"/>
    <lineage>
        <taxon>Eukaryota</taxon>
        <taxon>Fungi</taxon>
        <taxon>Dikarya</taxon>
        <taxon>Ascomycota</taxon>
        <taxon>Pezizomycotina</taxon>
        <taxon>Sordariomycetes</taxon>
        <taxon>Sordariomycetidae</taxon>
        <taxon>Sordariales</taxon>
        <taxon>Lasiosphaeriaceae</taxon>
        <taxon>Cercophora</taxon>
    </lineage>
</organism>
<proteinExistence type="predicted"/>
<name>A0AA39Z9X8_9PEZI</name>
<keyword evidence="3" id="KW-1185">Reference proteome</keyword>
<dbReference type="EMBL" id="JAULSY010000079">
    <property type="protein sequence ID" value="KAK0666958.1"/>
    <property type="molecule type" value="Genomic_DNA"/>
</dbReference>
<evidence type="ECO:0000313" key="3">
    <source>
        <dbReference type="Proteomes" id="UP001174997"/>
    </source>
</evidence>
<evidence type="ECO:0000313" key="2">
    <source>
        <dbReference type="EMBL" id="KAK0666958.1"/>
    </source>
</evidence>
<protein>
    <submittedName>
        <fullName evidence="2">Uncharacterized protein</fullName>
    </submittedName>
</protein>
<dbReference type="Proteomes" id="UP001174997">
    <property type="component" value="Unassembled WGS sequence"/>
</dbReference>